<evidence type="ECO:0000313" key="5">
    <source>
        <dbReference type="Proteomes" id="UP000663829"/>
    </source>
</evidence>
<dbReference type="EMBL" id="CAJOBC010105526">
    <property type="protein sequence ID" value="CAF4498148.1"/>
    <property type="molecule type" value="Genomic_DNA"/>
</dbReference>
<dbReference type="Proteomes" id="UP000663829">
    <property type="component" value="Unassembled WGS sequence"/>
</dbReference>
<dbReference type="Proteomes" id="UP000682733">
    <property type="component" value="Unassembled WGS sequence"/>
</dbReference>
<dbReference type="Proteomes" id="UP000677228">
    <property type="component" value="Unassembled WGS sequence"/>
</dbReference>
<dbReference type="EMBL" id="CAJNOQ010038681">
    <property type="protein sequence ID" value="CAF1613376.1"/>
    <property type="molecule type" value="Genomic_DNA"/>
</dbReference>
<dbReference type="EMBL" id="CAJNOK010033269">
    <property type="protein sequence ID" value="CAF1492649.1"/>
    <property type="molecule type" value="Genomic_DNA"/>
</dbReference>
<dbReference type="AlphaFoldDB" id="A0A816BMG3"/>
<dbReference type="EMBL" id="CAJOBA010055236">
    <property type="protein sequence ID" value="CAF4281762.1"/>
    <property type="molecule type" value="Genomic_DNA"/>
</dbReference>
<evidence type="ECO:0000313" key="4">
    <source>
        <dbReference type="EMBL" id="CAF4498148.1"/>
    </source>
</evidence>
<feature type="non-terminal residue" evidence="2">
    <location>
        <position position="1"/>
    </location>
</feature>
<organism evidence="2 5">
    <name type="scientific">Didymodactylos carnosus</name>
    <dbReference type="NCBI Taxonomy" id="1234261"/>
    <lineage>
        <taxon>Eukaryota</taxon>
        <taxon>Metazoa</taxon>
        <taxon>Spiralia</taxon>
        <taxon>Gnathifera</taxon>
        <taxon>Rotifera</taxon>
        <taxon>Eurotatoria</taxon>
        <taxon>Bdelloidea</taxon>
        <taxon>Philodinida</taxon>
        <taxon>Philodinidae</taxon>
        <taxon>Didymodactylos</taxon>
    </lineage>
</organism>
<accession>A0A816BMG3</accession>
<name>A0A816BMG3_9BILA</name>
<sequence length="153" mass="18008">ALLHSQSAGYPELLLKYVNALLNEKDNKLTTVSTRFKKSVKCYARYEEYLKGLPNINLKSMKFNDSIWYSGIYYETNLENNKKTNDSCILFQFPSLRNEYQIGFIAAILSYAHNNDHLILVNRLKIIDEFTVNTRRGKERIRNLWIVEQDKYA</sequence>
<keyword evidence="5" id="KW-1185">Reference proteome</keyword>
<reference evidence="2" key="1">
    <citation type="submission" date="2021-02" db="EMBL/GenBank/DDBJ databases">
        <authorList>
            <person name="Nowell W R."/>
        </authorList>
    </citation>
    <scope>NUCLEOTIDE SEQUENCE</scope>
</reference>
<proteinExistence type="predicted"/>
<evidence type="ECO:0000313" key="2">
    <source>
        <dbReference type="EMBL" id="CAF1613376.1"/>
    </source>
</evidence>
<dbReference type="Proteomes" id="UP000681722">
    <property type="component" value="Unassembled WGS sequence"/>
</dbReference>
<comment type="caution">
    <text evidence="2">The sequence shown here is derived from an EMBL/GenBank/DDBJ whole genome shotgun (WGS) entry which is preliminary data.</text>
</comment>
<evidence type="ECO:0000313" key="3">
    <source>
        <dbReference type="EMBL" id="CAF4281762.1"/>
    </source>
</evidence>
<evidence type="ECO:0000313" key="1">
    <source>
        <dbReference type="EMBL" id="CAF1492649.1"/>
    </source>
</evidence>
<protein>
    <submittedName>
        <fullName evidence="2">Uncharacterized protein</fullName>
    </submittedName>
</protein>
<gene>
    <name evidence="2" type="ORF">GPM918_LOCUS43255</name>
    <name evidence="1" type="ORF">OVA965_LOCUS36570</name>
    <name evidence="4" type="ORF">SRO942_LOCUS44693</name>
    <name evidence="3" type="ORF">TMI583_LOCUS37585</name>
</gene>